<evidence type="ECO:0000256" key="5">
    <source>
        <dbReference type="SAM" id="SignalP"/>
    </source>
</evidence>
<protein>
    <submittedName>
        <fullName evidence="6">Sugar ABC transporter substrate-binding protein</fullName>
    </submittedName>
</protein>
<feature type="chain" id="PRO_5046100422" evidence="5">
    <location>
        <begin position="22"/>
        <end position="426"/>
    </location>
</feature>
<evidence type="ECO:0000256" key="2">
    <source>
        <dbReference type="ARBA" id="ARBA00022448"/>
    </source>
</evidence>
<dbReference type="PANTHER" id="PTHR30061:SF50">
    <property type="entry name" value="MALTOSE_MALTODEXTRIN-BINDING PERIPLASMIC PROTEIN"/>
    <property type="match status" value="1"/>
</dbReference>
<keyword evidence="3 5" id="KW-0732">Signal</keyword>
<comment type="similarity">
    <text evidence="1">Belongs to the bacterial solute-binding protein 1 family.</text>
</comment>
<dbReference type="RefSeq" id="WP_344194484.1">
    <property type="nucleotide sequence ID" value="NZ_BAAARN010000003.1"/>
</dbReference>
<keyword evidence="7" id="KW-1185">Reference proteome</keyword>
<dbReference type="InterPro" id="IPR006059">
    <property type="entry name" value="SBP"/>
</dbReference>
<proteinExistence type="inferred from homology"/>
<dbReference type="PROSITE" id="PS51257">
    <property type="entry name" value="PROKAR_LIPOPROTEIN"/>
    <property type="match status" value="1"/>
</dbReference>
<dbReference type="Pfam" id="PF01547">
    <property type="entry name" value="SBP_bac_1"/>
    <property type="match status" value="1"/>
</dbReference>
<dbReference type="Proteomes" id="UP001501326">
    <property type="component" value="Unassembled WGS sequence"/>
</dbReference>
<dbReference type="PANTHER" id="PTHR30061">
    <property type="entry name" value="MALTOSE-BINDING PERIPLASMIC PROTEIN"/>
    <property type="match status" value="1"/>
</dbReference>
<evidence type="ECO:0000313" key="6">
    <source>
        <dbReference type="EMBL" id="GAA2738109.1"/>
    </source>
</evidence>
<feature type="compositionally biased region" description="Polar residues" evidence="4">
    <location>
        <begin position="415"/>
        <end position="426"/>
    </location>
</feature>
<evidence type="ECO:0000313" key="7">
    <source>
        <dbReference type="Proteomes" id="UP001501326"/>
    </source>
</evidence>
<evidence type="ECO:0000256" key="4">
    <source>
        <dbReference type="SAM" id="MobiDB-lite"/>
    </source>
</evidence>
<sequence>MRRTSAIAVATMTAAALTLTACGRDSGGGDAAAETGKEISAGKATGTITVWAMGAEGEKLPALAKDFEAANPGAKVNVTAIPWDAAHDKFTTAITAGKTPDAAMVGTTWMGEFAGLDALDPTPKSIDTTQFFEGAQNTTKVGDTSYGIPWYVETRLVYYRTDLAEKAGFTEAPKTWEELKAMAKGMQDKAGAKYGIGLQAGGTGSWQTVMPFAWSNGAKLTTDDGKGYNFDSPEIKEAVEYYKSYFDEGIADKAAPATPTTEPDFASGKVPMFISGPWMMSAVEKVGGEGFKDKYAVAPMPTKKTSSSFVGGSDFVVFKNSKQRDTAWKFVQFLADPKTQAKWYTQSTDLPSVQTAWQDPSISADKKLAVFGEQLKTAQAPPSFATWEQVVAQFDTELEKVTKQGSDPGAALKAVQSQAESIGTGQ</sequence>
<keyword evidence="2" id="KW-0813">Transport</keyword>
<dbReference type="CDD" id="cd14747">
    <property type="entry name" value="PBP2_MalE"/>
    <property type="match status" value="1"/>
</dbReference>
<dbReference type="EMBL" id="BAAARN010000003">
    <property type="protein sequence ID" value="GAA2738109.1"/>
    <property type="molecule type" value="Genomic_DNA"/>
</dbReference>
<dbReference type="SUPFAM" id="SSF53850">
    <property type="entry name" value="Periplasmic binding protein-like II"/>
    <property type="match status" value="1"/>
</dbReference>
<organism evidence="6 7">
    <name type="scientific">Pedococcus aerophilus</name>
    <dbReference type="NCBI Taxonomy" id="436356"/>
    <lineage>
        <taxon>Bacteria</taxon>
        <taxon>Bacillati</taxon>
        <taxon>Actinomycetota</taxon>
        <taxon>Actinomycetes</taxon>
        <taxon>Micrococcales</taxon>
        <taxon>Intrasporangiaceae</taxon>
        <taxon>Pedococcus</taxon>
    </lineage>
</organism>
<comment type="caution">
    <text evidence="6">The sequence shown here is derived from an EMBL/GenBank/DDBJ whole genome shotgun (WGS) entry which is preliminary data.</text>
</comment>
<reference evidence="6 7" key="1">
    <citation type="journal article" date="2019" name="Int. J. Syst. Evol. Microbiol.">
        <title>The Global Catalogue of Microorganisms (GCM) 10K type strain sequencing project: providing services to taxonomists for standard genome sequencing and annotation.</title>
        <authorList>
            <consortium name="The Broad Institute Genomics Platform"/>
            <consortium name="The Broad Institute Genome Sequencing Center for Infectious Disease"/>
            <person name="Wu L."/>
            <person name="Ma J."/>
        </authorList>
    </citation>
    <scope>NUCLEOTIDE SEQUENCE [LARGE SCALE GENOMIC DNA]</scope>
    <source>
        <strain evidence="6 7">JCM 16378</strain>
    </source>
</reference>
<evidence type="ECO:0000256" key="1">
    <source>
        <dbReference type="ARBA" id="ARBA00008520"/>
    </source>
</evidence>
<evidence type="ECO:0000256" key="3">
    <source>
        <dbReference type="ARBA" id="ARBA00022729"/>
    </source>
</evidence>
<dbReference type="Gene3D" id="3.40.190.10">
    <property type="entry name" value="Periplasmic binding protein-like II"/>
    <property type="match status" value="2"/>
</dbReference>
<name>A0ABN3USX3_9MICO</name>
<gene>
    <name evidence="6" type="ORF">GCM10009867_28020</name>
</gene>
<feature type="signal peptide" evidence="5">
    <location>
        <begin position="1"/>
        <end position="21"/>
    </location>
</feature>
<accession>A0ABN3USX3</accession>
<feature type="region of interest" description="Disordered" evidence="4">
    <location>
        <begin position="402"/>
        <end position="426"/>
    </location>
</feature>